<sequence>MKQIGFCCLMCFFLAGCSFGNAEKNPTITLDHNPPKKQSGPDTQSLPNDESLQSSPLNKTKAEIIIMDYAKTINLVATNTEKDSSNLLHYDTKEELIRHFSHFMTEDFSRTTVNQYFKMENGNLHVKKAYERTNISERLPFTLEKVNNKEYKIFQQRETQSSGIENLYFTLRKDNGVWKVKGYSKELIPYENNNEELARNILYDYEMAFKDVLLMNDHKLEQTFDTKEDLKKHLRTFVDATLAQSHVEEHYKEVNGDLSIQEHDAPIFLDRDGSFKHSVSDDNELIVVQEQNNPLIQHRMIEFTLTGENGYWAVDEIDVTSLVDKDE</sequence>
<protein>
    <recommendedName>
        <fullName evidence="5">Lipoprotein</fullName>
    </recommendedName>
</protein>
<dbReference type="RefSeq" id="WP_160849380.1">
    <property type="nucleotide sequence ID" value="NZ_WMEQ01000020.1"/>
</dbReference>
<evidence type="ECO:0000256" key="2">
    <source>
        <dbReference type="SAM" id="SignalP"/>
    </source>
</evidence>
<name>A0A6I5A5P6_9BACI</name>
<evidence type="ECO:0000313" key="4">
    <source>
        <dbReference type="Proteomes" id="UP000468638"/>
    </source>
</evidence>
<organism evidence="3 4">
    <name type="scientific">Pontibacillus yanchengensis</name>
    <dbReference type="NCBI Taxonomy" id="462910"/>
    <lineage>
        <taxon>Bacteria</taxon>
        <taxon>Bacillati</taxon>
        <taxon>Bacillota</taxon>
        <taxon>Bacilli</taxon>
        <taxon>Bacillales</taxon>
        <taxon>Bacillaceae</taxon>
        <taxon>Pontibacillus</taxon>
    </lineage>
</organism>
<keyword evidence="2" id="KW-0732">Signal</keyword>
<dbReference type="PROSITE" id="PS51257">
    <property type="entry name" value="PROKAR_LIPOPROTEIN"/>
    <property type="match status" value="1"/>
</dbReference>
<accession>A0A6I5A5P6</accession>
<dbReference type="Proteomes" id="UP000468638">
    <property type="component" value="Unassembled WGS sequence"/>
</dbReference>
<proteinExistence type="predicted"/>
<feature type="signal peptide" evidence="2">
    <location>
        <begin position="1"/>
        <end position="22"/>
    </location>
</feature>
<dbReference type="OrthoDB" id="2880030at2"/>
<evidence type="ECO:0008006" key="5">
    <source>
        <dbReference type="Google" id="ProtNLM"/>
    </source>
</evidence>
<reference evidence="3 4" key="1">
    <citation type="submission" date="2019-11" db="EMBL/GenBank/DDBJ databases">
        <title>Genome sequences of 17 halophilic strains isolated from different environments.</title>
        <authorList>
            <person name="Furrow R.E."/>
        </authorList>
    </citation>
    <scope>NUCLEOTIDE SEQUENCE [LARGE SCALE GENOMIC DNA]</scope>
    <source>
        <strain evidence="3 4">22514_16_FS</strain>
    </source>
</reference>
<feature type="compositionally biased region" description="Polar residues" evidence="1">
    <location>
        <begin position="40"/>
        <end position="55"/>
    </location>
</feature>
<evidence type="ECO:0000313" key="3">
    <source>
        <dbReference type="EMBL" id="MYL35686.1"/>
    </source>
</evidence>
<feature type="region of interest" description="Disordered" evidence="1">
    <location>
        <begin position="28"/>
        <end position="55"/>
    </location>
</feature>
<dbReference type="EMBL" id="WMEQ01000020">
    <property type="protein sequence ID" value="MYL35686.1"/>
    <property type="molecule type" value="Genomic_DNA"/>
</dbReference>
<dbReference type="AlphaFoldDB" id="A0A6I5A5P6"/>
<feature type="chain" id="PRO_5026104583" description="Lipoprotein" evidence="2">
    <location>
        <begin position="23"/>
        <end position="327"/>
    </location>
</feature>
<gene>
    <name evidence="3" type="ORF">GLW05_19085</name>
</gene>
<comment type="caution">
    <text evidence="3">The sequence shown here is derived from an EMBL/GenBank/DDBJ whole genome shotgun (WGS) entry which is preliminary data.</text>
</comment>
<evidence type="ECO:0000256" key="1">
    <source>
        <dbReference type="SAM" id="MobiDB-lite"/>
    </source>
</evidence>